<comment type="caution">
    <text evidence="2">The sequence shown here is derived from an EMBL/GenBank/DDBJ whole genome shotgun (WGS) entry which is preliminary data.</text>
</comment>
<feature type="region of interest" description="Disordered" evidence="1">
    <location>
        <begin position="133"/>
        <end position="187"/>
    </location>
</feature>
<evidence type="ECO:0000313" key="2">
    <source>
        <dbReference type="EMBL" id="GAA5192026.1"/>
    </source>
</evidence>
<gene>
    <name evidence="2" type="ORF">GCM10023322_50720</name>
</gene>
<organism evidence="2 3">
    <name type="scientific">Rugosimonospora acidiphila</name>
    <dbReference type="NCBI Taxonomy" id="556531"/>
    <lineage>
        <taxon>Bacteria</taxon>
        <taxon>Bacillati</taxon>
        <taxon>Actinomycetota</taxon>
        <taxon>Actinomycetes</taxon>
        <taxon>Micromonosporales</taxon>
        <taxon>Micromonosporaceae</taxon>
        <taxon>Rugosimonospora</taxon>
    </lineage>
</organism>
<reference evidence="3" key="1">
    <citation type="journal article" date="2019" name="Int. J. Syst. Evol. Microbiol.">
        <title>The Global Catalogue of Microorganisms (GCM) 10K type strain sequencing project: providing services to taxonomists for standard genome sequencing and annotation.</title>
        <authorList>
            <consortium name="The Broad Institute Genomics Platform"/>
            <consortium name="The Broad Institute Genome Sequencing Center for Infectious Disease"/>
            <person name="Wu L."/>
            <person name="Ma J."/>
        </authorList>
    </citation>
    <scope>NUCLEOTIDE SEQUENCE [LARGE SCALE GENOMIC DNA]</scope>
    <source>
        <strain evidence="3">JCM 18304</strain>
    </source>
</reference>
<sequence length="187" mass="21456">MSWLMDDALVVLGQEFEAREGSFQHWPRPELVWDRDAFTRLERAMRAVCERAQDDDTLERWMAEEFHYVPRFVRDWTTHPNFPRPGAAWRFALQVSTSADAGRVLVRPNDRGVHAHVPCDQPVGVRADLQPEHYRAPDSGSLPPPEQAVDRLPWPVQCGNVPPRRTDPDPPPNPVNQLSFRPLSRPA</sequence>
<evidence type="ECO:0000313" key="3">
    <source>
        <dbReference type="Proteomes" id="UP001501570"/>
    </source>
</evidence>
<proteinExistence type="predicted"/>
<evidence type="ECO:0000256" key="1">
    <source>
        <dbReference type="SAM" id="MobiDB-lite"/>
    </source>
</evidence>
<dbReference type="Proteomes" id="UP001501570">
    <property type="component" value="Unassembled WGS sequence"/>
</dbReference>
<accession>A0ABP9S7G3</accession>
<dbReference type="EMBL" id="BAABJQ010000016">
    <property type="protein sequence ID" value="GAA5192026.1"/>
    <property type="molecule type" value="Genomic_DNA"/>
</dbReference>
<evidence type="ECO:0008006" key="4">
    <source>
        <dbReference type="Google" id="ProtNLM"/>
    </source>
</evidence>
<name>A0ABP9S7G3_9ACTN</name>
<keyword evidence="3" id="KW-1185">Reference proteome</keyword>
<protein>
    <recommendedName>
        <fullName evidence="4">MmyB-like transcription regulator ligand binding domain-containing protein</fullName>
    </recommendedName>
</protein>